<organism evidence="1 2">
    <name type="scientific">Sphingomonas kyeonggiensis</name>
    <dbReference type="NCBI Taxonomy" id="1268553"/>
    <lineage>
        <taxon>Bacteria</taxon>
        <taxon>Pseudomonadati</taxon>
        <taxon>Pseudomonadota</taxon>
        <taxon>Alphaproteobacteria</taxon>
        <taxon>Sphingomonadales</taxon>
        <taxon>Sphingomonadaceae</taxon>
        <taxon>Sphingomonas</taxon>
    </lineage>
</organism>
<dbReference type="EMBL" id="JACHLN010000001">
    <property type="protein sequence ID" value="MBB4836997.1"/>
    <property type="molecule type" value="Genomic_DNA"/>
</dbReference>
<accession>A0A7W7JXW5</accession>
<protein>
    <submittedName>
        <fullName evidence="1">Uncharacterized protein</fullName>
    </submittedName>
</protein>
<evidence type="ECO:0000313" key="2">
    <source>
        <dbReference type="Proteomes" id="UP000575241"/>
    </source>
</evidence>
<reference evidence="1 2" key="1">
    <citation type="submission" date="2020-08" db="EMBL/GenBank/DDBJ databases">
        <title>Functional genomics of gut bacteria from endangered species of beetles.</title>
        <authorList>
            <person name="Carlos-Shanley C."/>
        </authorList>
    </citation>
    <scope>NUCLEOTIDE SEQUENCE [LARGE SCALE GENOMIC DNA]</scope>
    <source>
        <strain evidence="1 2">S00224</strain>
    </source>
</reference>
<dbReference type="AlphaFoldDB" id="A0A7W7JXW5"/>
<sequence length="210" mass="21624">MQLVVALSGAVASGKSTVAKAILEQFLGMRLSTRTMILARTGCESEREALQEAGDRLDVETNFQWVADDTAAAARDAAEDSVIVVDGVVAGLGDYSAAPAMADQDHWPFHHVECATGRGDIVSERAGGVLYGDHRNALRGEEGNDALPAGSIGPCAMNQDHRGAGRRGIDHLKSTPAGAGGAGLLASTASDGGRARIVDFELVLASSAPS</sequence>
<name>A0A7W7JXW5_9SPHN</name>
<keyword evidence="2" id="KW-1185">Reference proteome</keyword>
<gene>
    <name evidence="1" type="ORF">HNP52_000048</name>
</gene>
<dbReference type="Gene3D" id="3.40.50.300">
    <property type="entry name" value="P-loop containing nucleotide triphosphate hydrolases"/>
    <property type="match status" value="1"/>
</dbReference>
<dbReference type="Proteomes" id="UP000575241">
    <property type="component" value="Unassembled WGS sequence"/>
</dbReference>
<proteinExistence type="predicted"/>
<dbReference type="SUPFAM" id="SSF52540">
    <property type="entry name" value="P-loop containing nucleoside triphosphate hydrolases"/>
    <property type="match status" value="1"/>
</dbReference>
<dbReference type="InterPro" id="IPR027417">
    <property type="entry name" value="P-loop_NTPase"/>
</dbReference>
<comment type="caution">
    <text evidence="1">The sequence shown here is derived from an EMBL/GenBank/DDBJ whole genome shotgun (WGS) entry which is preliminary data.</text>
</comment>
<evidence type="ECO:0000313" key="1">
    <source>
        <dbReference type="EMBL" id="MBB4836997.1"/>
    </source>
</evidence>